<evidence type="ECO:0000313" key="1">
    <source>
        <dbReference type="EMBL" id="TDL13545.1"/>
    </source>
</evidence>
<dbReference type="AlphaFoldDB" id="A0A4Y7PE40"/>
<evidence type="ECO:0008006" key="3">
    <source>
        <dbReference type="Google" id="ProtNLM"/>
    </source>
</evidence>
<dbReference type="EMBL" id="ML170556">
    <property type="protein sequence ID" value="TDL13545.1"/>
    <property type="molecule type" value="Genomic_DNA"/>
</dbReference>
<organism evidence="1 2">
    <name type="scientific">Rickenella mellea</name>
    <dbReference type="NCBI Taxonomy" id="50990"/>
    <lineage>
        <taxon>Eukaryota</taxon>
        <taxon>Fungi</taxon>
        <taxon>Dikarya</taxon>
        <taxon>Basidiomycota</taxon>
        <taxon>Agaricomycotina</taxon>
        <taxon>Agaricomycetes</taxon>
        <taxon>Hymenochaetales</taxon>
        <taxon>Rickenellaceae</taxon>
        <taxon>Rickenella</taxon>
    </lineage>
</organism>
<gene>
    <name evidence="1" type="ORF">BD410DRAFT_435547</name>
</gene>
<reference evidence="1 2" key="1">
    <citation type="submission" date="2018-06" db="EMBL/GenBank/DDBJ databases">
        <title>A transcriptomic atlas of mushroom development highlights an independent origin of complex multicellularity.</title>
        <authorList>
            <consortium name="DOE Joint Genome Institute"/>
            <person name="Krizsan K."/>
            <person name="Almasi E."/>
            <person name="Merenyi Z."/>
            <person name="Sahu N."/>
            <person name="Viragh M."/>
            <person name="Koszo T."/>
            <person name="Mondo S."/>
            <person name="Kiss B."/>
            <person name="Balint B."/>
            <person name="Kues U."/>
            <person name="Barry K."/>
            <person name="Hegedus J.C."/>
            <person name="Henrissat B."/>
            <person name="Johnson J."/>
            <person name="Lipzen A."/>
            <person name="Ohm R."/>
            <person name="Nagy I."/>
            <person name="Pangilinan J."/>
            <person name="Yan J."/>
            <person name="Xiong Y."/>
            <person name="Grigoriev I.V."/>
            <person name="Hibbett D.S."/>
            <person name="Nagy L.G."/>
        </authorList>
    </citation>
    <scope>NUCLEOTIDE SEQUENCE [LARGE SCALE GENOMIC DNA]</scope>
    <source>
        <strain evidence="1 2">SZMC22713</strain>
    </source>
</reference>
<keyword evidence="2" id="KW-1185">Reference proteome</keyword>
<dbReference type="VEuPathDB" id="FungiDB:BD410DRAFT_435547"/>
<protein>
    <recommendedName>
        <fullName evidence="3">Fungal-type protein kinase domain-containing protein</fullName>
    </recommendedName>
</protein>
<sequence>MANIIISAKSGSSWTDNELTAFDVQVNTVDAATFFNGAQLSDPTVSPVILANERRPEGPLVKCDRLFFQYLKDAERGEESLVNDFAAFILGMFEYDEPDRFIHRRKDLPFVMCGMDVDARPDVCVMSESEYLLLVQANKRGTNRRDPEPQLIAEAIAAFYQNNLHRKFTGRVQLNSQTISGIVMVGAMPIFYRIPITTELVQCVQAGMHPSQPTIVQRCVPPVPHPDVYGVKGLVPLANRVVVMQCFEAFKAFVGT</sequence>
<dbReference type="Proteomes" id="UP000294933">
    <property type="component" value="Unassembled WGS sequence"/>
</dbReference>
<evidence type="ECO:0000313" key="2">
    <source>
        <dbReference type="Proteomes" id="UP000294933"/>
    </source>
</evidence>
<proteinExistence type="predicted"/>
<accession>A0A4Y7PE40</accession>
<dbReference type="OrthoDB" id="3213671at2759"/>
<dbReference type="STRING" id="50990.A0A4Y7PE40"/>
<name>A0A4Y7PE40_9AGAM</name>